<dbReference type="eggNOG" id="COG4722">
    <property type="taxonomic scope" value="Bacteria"/>
</dbReference>
<dbReference type="Gene3D" id="2.60.120.860">
    <property type="match status" value="1"/>
</dbReference>
<proteinExistence type="predicted"/>
<dbReference type="AlphaFoldDB" id="J7IX04"/>
<gene>
    <name evidence="3" type="ordered locus">Desmer_4454</name>
</gene>
<sequence length="287" mass="32516">MRKVTYVNAKGVSIELSNTAPFLLQKIETTNNVTIYNSKGVNQDGRTYLGNTLNERDITLTVMLLAKSKDELTAYRDEINAIFNPKYGEGYLIYKDNVKERKVKCLINKMPFFKITDTSYDDCLISMTASNPFWTDIDESKEEIALWVGDFSFELELTEDGIEMGHREPSLIVNVFNGGDVECGMRVEFKALATLTNPSILNVNTQEFIKINKEMIAGETITVSTYFGNKKVRSDLNGVTTNAFNYIDVGSTFLQLDVGDNLFRYNSDTNLDNLEVTIYYMPQYLGV</sequence>
<feature type="domain" description="Siphovirus-type tail component RIFT-related" evidence="1">
    <location>
        <begin position="10"/>
        <end position="106"/>
    </location>
</feature>
<organism evidence="3 4">
    <name type="scientific">Desulfosporosinus meridiei (strain ATCC BAA-275 / DSM 13257 / KCTC 12902 / NCIMB 13706 / S10)</name>
    <dbReference type="NCBI Taxonomy" id="768704"/>
    <lineage>
        <taxon>Bacteria</taxon>
        <taxon>Bacillati</taxon>
        <taxon>Bacillota</taxon>
        <taxon>Clostridia</taxon>
        <taxon>Eubacteriales</taxon>
        <taxon>Desulfitobacteriaceae</taxon>
        <taxon>Desulfosporosinus</taxon>
    </lineage>
</organism>
<keyword evidence="4" id="KW-1185">Reference proteome</keyword>
<dbReference type="KEGG" id="dmi:Desmer_4454"/>
<dbReference type="RefSeq" id="WP_014905166.1">
    <property type="nucleotide sequence ID" value="NC_018515.1"/>
</dbReference>
<dbReference type="InterPro" id="IPR008841">
    <property type="entry name" value="Siphovirus-type_tail_N"/>
</dbReference>
<dbReference type="Gene3D" id="2.40.30.200">
    <property type="match status" value="1"/>
</dbReference>
<evidence type="ECO:0000313" key="4">
    <source>
        <dbReference type="Proteomes" id="UP000005262"/>
    </source>
</evidence>
<accession>J7IX04</accession>
<name>J7IX04_DESMD</name>
<reference evidence="4" key="2">
    <citation type="submission" date="2012-08" db="EMBL/GenBank/DDBJ databases">
        <title>Finished genome of Desulfosporosinus meridiei DSM 13257.</title>
        <authorList>
            <person name="Huntemann M."/>
            <person name="Wei C.-L."/>
            <person name="Han J."/>
            <person name="Detter J.C."/>
            <person name="Han C."/>
            <person name="Davenport K."/>
            <person name="Daligault H."/>
            <person name="Erkkila T."/>
            <person name="Gu W."/>
            <person name="Munk A.C.C."/>
            <person name="Teshima H."/>
            <person name="Xu Y."/>
            <person name="Chain P."/>
            <person name="Tapia R."/>
            <person name="Chen A."/>
            <person name="Krypides N."/>
            <person name="Mavromatis K."/>
            <person name="Markowitz V."/>
            <person name="Szeto E."/>
            <person name="Ivanova N."/>
            <person name="Mikhailova N."/>
            <person name="Ovchinnikova G."/>
            <person name="Pagani I."/>
            <person name="Pati A."/>
            <person name="Goodwin L."/>
            <person name="Peters L."/>
            <person name="Pitluck S."/>
            <person name="Woyke T."/>
            <person name="Pester M."/>
            <person name="Spring S."/>
            <person name="Ollivier B."/>
            <person name="Rattei T."/>
            <person name="Klenk H.-P."/>
            <person name="Wagner M."/>
            <person name="Loy A."/>
        </authorList>
    </citation>
    <scope>NUCLEOTIDE SEQUENCE [LARGE SCALE GENOMIC DNA]</scope>
    <source>
        <strain evidence="4">ATCC BAA-275 / DSM 13257 / NCIMB 13706 / S10</strain>
    </source>
</reference>
<protein>
    <submittedName>
        <fullName evidence="3">Phage tail protein</fullName>
    </submittedName>
</protein>
<dbReference type="Pfam" id="PF22768">
    <property type="entry name" value="SPP1_Dit"/>
    <property type="match status" value="1"/>
</dbReference>
<dbReference type="Proteomes" id="UP000005262">
    <property type="component" value="Chromosome"/>
</dbReference>
<evidence type="ECO:0000259" key="2">
    <source>
        <dbReference type="Pfam" id="PF22768"/>
    </source>
</evidence>
<reference evidence="3 4" key="1">
    <citation type="journal article" date="2012" name="J. Bacteriol.">
        <title>Complete genome sequences of Desulfosporosinus orientis DSM765T, Desulfosporosinus youngiae DSM17734T, Desulfosporosinus meridiei DSM13257T, and Desulfosporosinus acidiphilus DSM22704T.</title>
        <authorList>
            <person name="Pester M."/>
            <person name="Brambilla E."/>
            <person name="Alazard D."/>
            <person name="Rattei T."/>
            <person name="Weinmaier T."/>
            <person name="Han J."/>
            <person name="Lucas S."/>
            <person name="Lapidus A."/>
            <person name="Cheng J.F."/>
            <person name="Goodwin L."/>
            <person name="Pitluck S."/>
            <person name="Peters L."/>
            <person name="Ovchinnikova G."/>
            <person name="Teshima H."/>
            <person name="Detter J.C."/>
            <person name="Han C.S."/>
            <person name="Tapia R."/>
            <person name="Land M.L."/>
            <person name="Hauser L."/>
            <person name="Kyrpides N.C."/>
            <person name="Ivanova N.N."/>
            <person name="Pagani I."/>
            <person name="Huntmann M."/>
            <person name="Wei C.L."/>
            <person name="Davenport K.W."/>
            <person name="Daligault H."/>
            <person name="Chain P.S."/>
            <person name="Chen A."/>
            <person name="Mavromatis K."/>
            <person name="Markowitz V."/>
            <person name="Szeto E."/>
            <person name="Mikhailova N."/>
            <person name="Pati A."/>
            <person name="Wagner M."/>
            <person name="Woyke T."/>
            <person name="Ollivier B."/>
            <person name="Klenk H.P."/>
            <person name="Spring S."/>
            <person name="Loy A."/>
        </authorList>
    </citation>
    <scope>NUCLEOTIDE SEQUENCE [LARGE SCALE GENOMIC DNA]</scope>
    <source>
        <strain evidence="4">ATCC BAA-275 / DSM 13257 / NCIMB 13706 / S10</strain>
    </source>
</reference>
<dbReference type="STRING" id="768704.Desmer_4454"/>
<dbReference type="InterPro" id="IPR054738">
    <property type="entry name" value="Siphovirus-type_tail_C"/>
</dbReference>
<dbReference type="Pfam" id="PF05709">
    <property type="entry name" value="Sipho_tail"/>
    <property type="match status" value="1"/>
</dbReference>
<feature type="domain" description="Siphovirus-type tail component C-terminal" evidence="2">
    <location>
        <begin position="179"/>
        <end position="284"/>
    </location>
</feature>
<dbReference type="HOGENOM" id="CLU_083267_1_0_9"/>
<evidence type="ECO:0000259" key="1">
    <source>
        <dbReference type="Pfam" id="PF05709"/>
    </source>
</evidence>
<dbReference type="EMBL" id="CP003629">
    <property type="protein sequence ID" value="AFQ46260.1"/>
    <property type="molecule type" value="Genomic_DNA"/>
</dbReference>
<evidence type="ECO:0000313" key="3">
    <source>
        <dbReference type="EMBL" id="AFQ46260.1"/>
    </source>
</evidence>
<dbReference type="OrthoDB" id="2079081at2"/>